<protein>
    <recommendedName>
        <fullName evidence="1">Rhodanese domain-containing protein</fullName>
    </recommendedName>
</protein>
<gene>
    <name evidence="2" type="ordered locus">Cmaq_0739</name>
</gene>
<proteinExistence type="predicted"/>
<dbReference type="eggNOG" id="arCOG05434">
    <property type="taxonomic scope" value="Archaea"/>
</dbReference>
<dbReference type="PROSITE" id="PS50206">
    <property type="entry name" value="RHODANESE_3"/>
    <property type="match status" value="1"/>
</dbReference>
<sequence length="178" mass="20033">MALIHGSRDSEYVSDVDSFFKRIGISYIFLLEHHEGIIPESFPLFLNWGRDYERALRFAGHRLNPLLGIEEFINGLKGRLPKTIIIHGSSDTEALRGVEALRNAGFEVRFLLGEPSVYSMECPSEAYLLFLFKGVIVKRAAETIKVKCPLIKLNGPLSSEPWFPSLVLRVLKSSGLLD</sequence>
<accession>A8MCR9</accession>
<feature type="domain" description="Rhodanese" evidence="1">
    <location>
        <begin position="69"/>
        <end position="127"/>
    </location>
</feature>
<evidence type="ECO:0000313" key="2">
    <source>
        <dbReference type="EMBL" id="ABW01575.1"/>
    </source>
</evidence>
<evidence type="ECO:0000259" key="1">
    <source>
        <dbReference type="PROSITE" id="PS50206"/>
    </source>
</evidence>
<reference evidence="2 3" key="1">
    <citation type="submission" date="2007-10" db="EMBL/GenBank/DDBJ databases">
        <title>Complete sequence of Caldivirga maquilingensis IC-167.</title>
        <authorList>
            <consortium name="US DOE Joint Genome Institute"/>
            <person name="Copeland A."/>
            <person name="Lucas S."/>
            <person name="Lapidus A."/>
            <person name="Barry K."/>
            <person name="Glavina del Rio T."/>
            <person name="Dalin E."/>
            <person name="Tice H."/>
            <person name="Pitluck S."/>
            <person name="Saunders E."/>
            <person name="Brettin T."/>
            <person name="Bruce D."/>
            <person name="Detter J.C."/>
            <person name="Han C."/>
            <person name="Schmutz J."/>
            <person name="Larimer F."/>
            <person name="Land M."/>
            <person name="Hauser L."/>
            <person name="Kyrpides N."/>
            <person name="Ivanova N."/>
            <person name="Biddle J.F."/>
            <person name="Zhang Z."/>
            <person name="Fitz-Gibbon S.T."/>
            <person name="Lowe T.M."/>
            <person name="Saltikov C."/>
            <person name="House C.H."/>
            <person name="Richardson P."/>
        </authorList>
    </citation>
    <scope>NUCLEOTIDE SEQUENCE [LARGE SCALE GENOMIC DNA]</scope>
    <source>
        <strain evidence="3">ATCC 700844 / DSM 13496 / JCM 10307 / IC-167</strain>
    </source>
</reference>
<evidence type="ECO:0000313" key="3">
    <source>
        <dbReference type="Proteomes" id="UP000001137"/>
    </source>
</evidence>
<dbReference type="HOGENOM" id="CLU_1493053_0_0_2"/>
<dbReference type="EMBL" id="CP000852">
    <property type="protein sequence ID" value="ABW01575.1"/>
    <property type="molecule type" value="Genomic_DNA"/>
</dbReference>
<dbReference type="AlphaFoldDB" id="A8MCR9"/>
<organism evidence="2 3">
    <name type="scientific">Caldivirga maquilingensis (strain ATCC 700844 / DSM 13496 / JCM 10307 / IC-167)</name>
    <dbReference type="NCBI Taxonomy" id="397948"/>
    <lineage>
        <taxon>Archaea</taxon>
        <taxon>Thermoproteota</taxon>
        <taxon>Thermoprotei</taxon>
        <taxon>Thermoproteales</taxon>
        <taxon>Thermoproteaceae</taxon>
        <taxon>Caldivirga</taxon>
    </lineage>
</organism>
<dbReference type="KEGG" id="cma:Cmaq_0739"/>
<keyword evidence="3" id="KW-1185">Reference proteome</keyword>
<dbReference type="Proteomes" id="UP000001137">
    <property type="component" value="Chromosome"/>
</dbReference>
<name>A8MCR9_CALMQ</name>
<dbReference type="InterPro" id="IPR001763">
    <property type="entry name" value="Rhodanese-like_dom"/>
</dbReference>